<dbReference type="Proteomes" id="UP000606974">
    <property type="component" value="Unassembled WGS sequence"/>
</dbReference>
<dbReference type="AlphaFoldDB" id="A0A8H7ACD7"/>
<dbReference type="InterPro" id="IPR050523">
    <property type="entry name" value="AKR_Detox_Biosynth"/>
</dbReference>
<evidence type="ECO:0000313" key="5">
    <source>
        <dbReference type="EMBL" id="KAF7504904.1"/>
    </source>
</evidence>
<dbReference type="CDD" id="cd19146">
    <property type="entry name" value="AKR_AKR9A1-2"/>
    <property type="match status" value="1"/>
</dbReference>
<dbReference type="InterPro" id="IPR023210">
    <property type="entry name" value="NADP_OxRdtase_dom"/>
</dbReference>
<protein>
    <recommendedName>
        <fullName evidence="4">NADP-dependent oxidoreductase domain-containing protein</fullName>
    </recommendedName>
</protein>
<reference evidence="5" key="1">
    <citation type="submission" date="2020-02" db="EMBL/GenBank/DDBJ databases">
        <authorList>
            <person name="Palmer J.M."/>
        </authorList>
    </citation>
    <scope>NUCLEOTIDE SEQUENCE</scope>
    <source>
        <strain evidence="5">EPUS1.4</strain>
        <tissue evidence="5">Thallus</tissue>
    </source>
</reference>
<dbReference type="GO" id="GO:0016491">
    <property type="term" value="F:oxidoreductase activity"/>
    <property type="evidence" value="ECO:0007669"/>
    <property type="project" value="UniProtKB-KW"/>
</dbReference>
<keyword evidence="1" id="KW-0521">NADP</keyword>
<dbReference type="EMBL" id="JAACFV010000124">
    <property type="protein sequence ID" value="KAF7504904.1"/>
    <property type="molecule type" value="Genomic_DNA"/>
</dbReference>
<sequence>MAFPFAGPPKSLLGYHRQLAPNAAVRVSPLCLGGMSFGTAWKDVLGPCDKETTYAILDYFKENGGNFVDTASNYHNEESETWIGDWMAERGCRDEMVIATKFTTAYQAYKGHDKIIQSNFGGNKSKGVRLSVEASLKKLRTGYIDLLWLHWWDYTTSIPELMHTLNDLVVSGKVIYLGASDTPAWIVAKANEYARAHGLRPFVAYQGRWSAATRDFERDIIPMCRAEGMALCPWGALGGGHFKTKEQREAQDGRKTGPALEEQIKVSEVLERIAKRKGSIITGIALAYVMHKTPYVFPICGGRKIEHLKGNIEALGVHLTQEDMDEIDAAVPFDLGFPHNFAISTAGSASIGHEIGPGDLWLTTMAGKVDFVQREAPIPGGLHNEEMEKARNGV</sequence>
<dbReference type="OrthoDB" id="48988at2759"/>
<organism evidence="5 6">
    <name type="scientific">Endocarpon pusillum</name>
    <dbReference type="NCBI Taxonomy" id="364733"/>
    <lineage>
        <taxon>Eukaryota</taxon>
        <taxon>Fungi</taxon>
        <taxon>Dikarya</taxon>
        <taxon>Ascomycota</taxon>
        <taxon>Pezizomycotina</taxon>
        <taxon>Eurotiomycetes</taxon>
        <taxon>Chaetothyriomycetidae</taxon>
        <taxon>Verrucariales</taxon>
        <taxon>Verrucariaceae</taxon>
        <taxon>Endocarpon</taxon>
    </lineage>
</organism>
<dbReference type="Gene3D" id="3.20.20.100">
    <property type="entry name" value="NADP-dependent oxidoreductase domain"/>
    <property type="match status" value="1"/>
</dbReference>
<dbReference type="PANTHER" id="PTHR43364">
    <property type="entry name" value="NADH-SPECIFIC METHYLGLYOXAL REDUCTASE-RELATED"/>
    <property type="match status" value="1"/>
</dbReference>
<accession>A0A8H7ACD7</accession>
<evidence type="ECO:0000256" key="2">
    <source>
        <dbReference type="ARBA" id="ARBA00023002"/>
    </source>
</evidence>
<evidence type="ECO:0000256" key="1">
    <source>
        <dbReference type="ARBA" id="ARBA00022857"/>
    </source>
</evidence>
<dbReference type="Pfam" id="PF00248">
    <property type="entry name" value="Aldo_ket_red"/>
    <property type="match status" value="1"/>
</dbReference>
<keyword evidence="6" id="KW-1185">Reference proteome</keyword>
<dbReference type="SUPFAM" id="SSF51430">
    <property type="entry name" value="NAD(P)-linked oxidoreductase"/>
    <property type="match status" value="1"/>
</dbReference>
<gene>
    <name evidence="5" type="ORF">GJ744_001625</name>
</gene>
<keyword evidence="2" id="KW-0560">Oxidoreductase</keyword>
<evidence type="ECO:0000259" key="4">
    <source>
        <dbReference type="Pfam" id="PF00248"/>
    </source>
</evidence>
<dbReference type="PANTHER" id="PTHR43364:SF7">
    <property type="entry name" value="NADP-DEPENDENT OXIDOREDUCTASE DOMAIN-CONTAINING PROTEIN-RELATED"/>
    <property type="match status" value="1"/>
</dbReference>
<evidence type="ECO:0000313" key="6">
    <source>
        <dbReference type="Proteomes" id="UP000606974"/>
    </source>
</evidence>
<feature type="domain" description="NADP-dependent oxidoreductase" evidence="4">
    <location>
        <begin position="29"/>
        <end position="330"/>
    </location>
</feature>
<proteinExistence type="inferred from homology"/>
<comment type="similarity">
    <text evidence="3">Belongs to the aldo/keto reductase family. Aldo/keto reductase 2 subfamily.</text>
</comment>
<dbReference type="InterPro" id="IPR036812">
    <property type="entry name" value="NAD(P)_OxRdtase_dom_sf"/>
</dbReference>
<name>A0A8H7ACD7_9EURO</name>
<comment type="caution">
    <text evidence="5">The sequence shown here is derived from an EMBL/GenBank/DDBJ whole genome shotgun (WGS) entry which is preliminary data.</text>
</comment>
<evidence type="ECO:0000256" key="3">
    <source>
        <dbReference type="ARBA" id="ARBA00038157"/>
    </source>
</evidence>